<sequence>MKRCRICLCELSAHQSIGQWLWMTDVLCRDCRARFVRVKEPLQIQDLCVHALYRYDDFLEGLLFQFKEGRDIALAPIFFAPWMQWLERYRHHHWVLMPSSDEKCEERGFFSLREMLKQSGQVLYEPLYKRTNFKQSTRSGNERRQVMNEIEQKQEYPLPRGDLLLIDDVCTTGATLQRAYQLLRPHSNTIEAVVLCVHPLLLAHREENRLQWFQRRGRSWKER</sequence>
<dbReference type="CDD" id="cd06223">
    <property type="entry name" value="PRTases_typeI"/>
    <property type="match status" value="1"/>
</dbReference>
<gene>
    <name evidence="2" type="ORF">QUV96_05065</name>
</gene>
<dbReference type="PANTHER" id="PTHR47505:SF1">
    <property type="entry name" value="DNA UTILIZATION PROTEIN YHGH"/>
    <property type="match status" value="1"/>
</dbReference>
<dbReference type="InterPro" id="IPR000836">
    <property type="entry name" value="PRTase_dom"/>
</dbReference>
<dbReference type="Gene3D" id="3.40.50.2020">
    <property type="match status" value="1"/>
</dbReference>
<accession>A0ABT7UC93</accession>
<comment type="similarity">
    <text evidence="1">Belongs to the ComF/GntX family.</text>
</comment>
<evidence type="ECO:0000256" key="1">
    <source>
        <dbReference type="ARBA" id="ARBA00008007"/>
    </source>
</evidence>
<dbReference type="PANTHER" id="PTHR47505">
    <property type="entry name" value="DNA UTILIZATION PROTEIN YHGH"/>
    <property type="match status" value="1"/>
</dbReference>
<proteinExistence type="inferred from homology"/>
<dbReference type="InterPro" id="IPR051910">
    <property type="entry name" value="ComF/GntX_DNA_util-trans"/>
</dbReference>
<reference evidence="2" key="2">
    <citation type="submission" date="2023-06" db="EMBL/GenBank/DDBJ databases">
        <authorList>
            <person name="Zeman M."/>
            <person name="Kubasova T."/>
            <person name="Jahodarova E."/>
            <person name="Nykrynova M."/>
            <person name="Rychlik I."/>
        </authorList>
    </citation>
    <scope>NUCLEOTIDE SEQUENCE</scope>
    <source>
        <strain evidence="2">ET39</strain>
    </source>
</reference>
<evidence type="ECO:0000313" key="2">
    <source>
        <dbReference type="EMBL" id="MDM8157005.1"/>
    </source>
</evidence>
<reference evidence="2" key="1">
    <citation type="submission" date="2023-06" db="EMBL/GenBank/DDBJ databases">
        <title>Identification and characterization of horizontal gene transfer across gut microbiota members of farm animals based on homology search.</title>
        <authorList>
            <person name="Schwarzerova J."/>
            <person name="Nykrynova M."/>
            <person name="Jureckova K."/>
            <person name="Cejkova D."/>
            <person name="Rychlik I."/>
        </authorList>
    </citation>
    <scope>NUCLEOTIDE SEQUENCE</scope>
    <source>
        <strain evidence="2">ET39</strain>
    </source>
</reference>
<keyword evidence="3" id="KW-1185">Reference proteome</keyword>
<dbReference type="SUPFAM" id="SSF53271">
    <property type="entry name" value="PRTase-like"/>
    <property type="match status" value="1"/>
</dbReference>
<organism evidence="2 3">
    <name type="scientific">Amedibacillus dolichus</name>
    <dbReference type="NCBI Taxonomy" id="31971"/>
    <lineage>
        <taxon>Bacteria</taxon>
        <taxon>Bacillati</taxon>
        <taxon>Bacillota</taxon>
        <taxon>Erysipelotrichia</taxon>
        <taxon>Erysipelotrichales</taxon>
        <taxon>Erysipelotrichaceae</taxon>
        <taxon>Amedibacillus</taxon>
    </lineage>
</organism>
<dbReference type="RefSeq" id="WP_289607468.1">
    <property type="nucleotide sequence ID" value="NZ_JAUDCG010000016.1"/>
</dbReference>
<dbReference type="InterPro" id="IPR029057">
    <property type="entry name" value="PRTase-like"/>
</dbReference>
<dbReference type="Proteomes" id="UP001529340">
    <property type="component" value="Unassembled WGS sequence"/>
</dbReference>
<name>A0ABT7UC93_9FIRM</name>
<dbReference type="EMBL" id="JAUDCG010000016">
    <property type="protein sequence ID" value="MDM8157005.1"/>
    <property type="molecule type" value="Genomic_DNA"/>
</dbReference>
<evidence type="ECO:0000313" key="3">
    <source>
        <dbReference type="Proteomes" id="UP001529340"/>
    </source>
</evidence>
<comment type="caution">
    <text evidence="2">The sequence shown here is derived from an EMBL/GenBank/DDBJ whole genome shotgun (WGS) entry which is preliminary data.</text>
</comment>
<protein>
    <submittedName>
        <fullName evidence="2">ComF family protein</fullName>
    </submittedName>
</protein>